<evidence type="ECO:0000313" key="2">
    <source>
        <dbReference type="Proteomes" id="UP000019678"/>
    </source>
</evidence>
<organism evidence="1 2">
    <name type="scientific">Chondromyces apiculatus DSM 436</name>
    <dbReference type="NCBI Taxonomy" id="1192034"/>
    <lineage>
        <taxon>Bacteria</taxon>
        <taxon>Pseudomonadati</taxon>
        <taxon>Myxococcota</taxon>
        <taxon>Polyangia</taxon>
        <taxon>Polyangiales</taxon>
        <taxon>Polyangiaceae</taxon>
        <taxon>Chondromyces</taxon>
    </lineage>
</organism>
<protein>
    <recommendedName>
        <fullName evidence="3">STAS/SEC14 domain-containing protein</fullName>
    </recommendedName>
</protein>
<dbReference type="RefSeq" id="WP_044235168.1">
    <property type="nucleotide sequence ID" value="NZ_ASRX01000002.1"/>
</dbReference>
<evidence type="ECO:0008006" key="3">
    <source>
        <dbReference type="Google" id="ProtNLM"/>
    </source>
</evidence>
<dbReference type="Proteomes" id="UP000019678">
    <property type="component" value="Unassembled WGS sequence"/>
</dbReference>
<dbReference type="AlphaFoldDB" id="A0A017TI34"/>
<sequence>MYSIAHSTGKLVEICIWSPVSVEEATRWAREHDQVLQEIKGPYVCIVDVVEAAVFPQAVVDAYVATMRREPRLLRTGVLLNQSPTLRMQVQRMLREANSSARKMFDDTEGVAHWLDDVLDARERKRLREVLARREKAPSSRRWQTHVA</sequence>
<reference evidence="1 2" key="1">
    <citation type="submission" date="2013-05" db="EMBL/GenBank/DDBJ databases">
        <title>Genome assembly of Chondromyces apiculatus DSM 436.</title>
        <authorList>
            <person name="Sharma G."/>
            <person name="Khatri I."/>
            <person name="Kaur C."/>
            <person name="Mayilraj S."/>
            <person name="Subramanian S."/>
        </authorList>
    </citation>
    <scope>NUCLEOTIDE SEQUENCE [LARGE SCALE GENOMIC DNA]</scope>
    <source>
        <strain evidence="1 2">DSM 436</strain>
    </source>
</reference>
<name>A0A017TI34_9BACT</name>
<dbReference type="STRING" id="1192034.CAP_2775"/>
<accession>A0A017TI34</accession>
<dbReference type="OrthoDB" id="5522016at2"/>
<dbReference type="EMBL" id="ASRX01000002">
    <property type="protein sequence ID" value="EYF08914.1"/>
    <property type="molecule type" value="Genomic_DNA"/>
</dbReference>
<keyword evidence="2" id="KW-1185">Reference proteome</keyword>
<comment type="caution">
    <text evidence="1">The sequence shown here is derived from an EMBL/GenBank/DDBJ whole genome shotgun (WGS) entry which is preliminary data.</text>
</comment>
<evidence type="ECO:0000313" key="1">
    <source>
        <dbReference type="EMBL" id="EYF08914.1"/>
    </source>
</evidence>
<gene>
    <name evidence="1" type="ORF">CAP_2775</name>
</gene>
<proteinExistence type="predicted"/>